<reference evidence="9 10" key="2">
    <citation type="journal article" date="2015" name="Eukaryot. Cell">
        <title>Asexual propagation of a virulent clone complex in a human and feline outbreak of sporotrichosis.</title>
        <authorList>
            <person name="Teixeira Mde M."/>
            <person name="Rodrigues A.M."/>
            <person name="Tsui C.K."/>
            <person name="de Almeida L.G."/>
            <person name="Van Diepeningen A.D."/>
            <person name="van den Ende B.G."/>
            <person name="Fernandes G.F."/>
            <person name="Kano R."/>
            <person name="Hamelin R.C."/>
            <person name="Lopes-Bezerra L.M."/>
            <person name="Vasconcelos A.T."/>
            <person name="de Hoog S."/>
            <person name="de Camargo Z.P."/>
            <person name="Felipe M.S."/>
        </authorList>
    </citation>
    <scope>NUCLEOTIDE SEQUENCE [LARGE SCALE GENOMIC DNA]</scope>
    <source>
        <strain evidence="9 10">1099-18</strain>
    </source>
</reference>
<dbReference type="VEuPathDB" id="FungiDB:SPSK_01233"/>
<evidence type="ECO:0000313" key="10">
    <source>
        <dbReference type="Proteomes" id="UP000033710"/>
    </source>
</evidence>
<feature type="domain" description="KxDL" evidence="8">
    <location>
        <begin position="94"/>
        <end position="179"/>
    </location>
</feature>
<evidence type="ECO:0000259" key="8">
    <source>
        <dbReference type="Pfam" id="PF10241"/>
    </source>
</evidence>
<dbReference type="PANTHER" id="PTHR37787">
    <property type="entry name" value="BIOGENESIS OF LYSOSOME-RELATED ORGANELLES COMPLEX 1 SUBUNIT KXD1"/>
    <property type="match status" value="1"/>
</dbReference>
<dbReference type="GO" id="GO:0032880">
    <property type="term" value="P:regulation of protein localization"/>
    <property type="evidence" value="ECO:0007669"/>
    <property type="project" value="TreeGrafter"/>
</dbReference>
<dbReference type="Proteomes" id="UP000033710">
    <property type="component" value="Unassembled WGS sequence"/>
</dbReference>
<evidence type="ECO:0000256" key="4">
    <source>
        <dbReference type="ARBA" id="ARBA00016207"/>
    </source>
</evidence>
<dbReference type="InterPro" id="IPR019371">
    <property type="entry name" value="KxDL_dom"/>
</dbReference>
<dbReference type="PANTHER" id="PTHR37787:SF1">
    <property type="entry name" value="BIOGENESIS OF LYSOSOME-RELATED ORGANELLES COMPLEX 1 SUBUNIT KXD1"/>
    <property type="match status" value="1"/>
</dbReference>
<proteinExistence type="inferred from homology"/>
<comment type="similarity">
    <text evidence="3">Belongs to the KXD1 family.</text>
</comment>
<dbReference type="GO" id="GO:0005768">
    <property type="term" value="C:endosome"/>
    <property type="evidence" value="ECO:0007669"/>
    <property type="project" value="UniProtKB-SubCell"/>
</dbReference>
<evidence type="ECO:0000256" key="7">
    <source>
        <dbReference type="ARBA" id="ARBA00029808"/>
    </source>
</evidence>
<reference evidence="9 10" key="1">
    <citation type="journal article" date="2014" name="BMC Genomics">
        <title>Comparative genomics of the major fungal agents of human and animal Sporotrichosis: Sporothrix schenckii and Sporothrix brasiliensis.</title>
        <authorList>
            <person name="Teixeira M.M."/>
            <person name="de Almeida L.G."/>
            <person name="Kubitschek-Barreira P."/>
            <person name="Alves F.L."/>
            <person name="Kioshima E.S."/>
            <person name="Abadio A.K."/>
            <person name="Fernandes L."/>
            <person name="Derengowski L.S."/>
            <person name="Ferreira K.S."/>
            <person name="Souza R.C."/>
            <person name="Ruiz J.C."/>
            <person name="de Andrade N.C."/>
            <person name="Paes H.C."/>
            <person name="Nicola A.M."/>
            <person name="Albuquerque P."/>
            <person name="Gerber A.L."/>
            <person name="Martins V.P."/>
            <person name="Peconick L.D."/>
            <person name="Neto A.V."/>
            <person name="Chaucanez C.B."/>
            <person name="Silva P.A."/>
            <person name="Cunha O.L."/>
            <person name="de Oliveira F.F."/>
            <person name="dos Santos T.C."/>
            <person name="Barros A.L."/>
            <person name="Soares M.A."/>
            <person name="de Oliveira L.M."/>
            <person name="Marini M.M."/>
            <person name="Villalobos-Duno H."/>
            <person name="Cunha M.M."/>
            <person name="de Hoog S."/>
            <person name="da Silveira J.F."/>
            <person name="Henrissat B."/>
            <person name="Nino-Vega G.A."/>
            <person name="Cisalpino P.S."/>
            <person name="Mora-Montes H.M."/>
            <person name="Almeida S.R."/>
            <person name="Stajich J.E."/>
            <person name="Lopes-Bezerra L.M."/>
            <person name="Vasconcelos A.T."/>
            <person name="Felipe M.S."/>
        </authorList>
    </citation>
    <scope>NUCLEOTIDE SEQUENCE [LARGE SCALE GENOMIC DNA]</scope>
    <source>
        <strain evidence="9 10">1099-18</strain>
    </source>
</reference>
<accession>A0A0F2LUZ1</accession>
<dbReference type="GeneID" id="27663441"/>
<comment type="caution">
    <text evidence="9">The sequence shown here is derived from an EMBL/GenBank/DDBJ whole genome shotgun (WGS) entry which is preliminary data.</text>
</comment>
<name>A0A0F2LUZ1_SPOSC</name>
<organism evidence="9 10">
    <name type="scientific">Sporothrix schenckii 1099-18</name>
    <dbReference type="NCBI Taxonomy" id="1397361"/>
    <lineage>
        <taxon>Eukaryota</taxon>
        <taxon>Fungi</taxon>
        <taxon>Dikarya</taxon>
        <taxon>Ascomycota</taxon>
        <taxon>Pezizomycotina</taxon>
        <taxon>Sordariomycetes</taxon>
        <taxon>Sordariomycetidae</taxon>
        <taxon>Ophiostomatales</taxon>
        <taxon>Ophiostomataceae</taxon>
        <taxon>Sporothrix</taxon>
    </lineage>
</organism>
<evidence type="ECO:0000256" key="1">
    <source>
        <dbReference type="ARBA" id="ARBA00002069"/>
    </source>
</evidence>
<evidence type="ECO:0000256" key="6">
    <source>
        <dbReference type="ARBA" id="ARBA00022753"/>
    </source>
</evidence>
<comment type="subcellular location">
    <subcellularLocation>
        <location evidence="2">Endosome</location>
    </subcellularLocation>
</comment>
<protein>
    <recommendedName>
        <fullName evidence="4">Biogenesis of lysosome-related organelles complex 1 subunit KXD1</fullName>
    </recommendedName>
    <alternativeName>
        <fullName evidence="7">KxDL homolog</fullName>
    </alternativeName>
</protein>
<evidence type="ECO:0000256" key="5">
    <source>
        <dbReference type="ARBA" id="ARBA00022448"/>
    </source>
</evidence>
<dbReference type="EMBL" id="AXCR01000011">
    <property type="protein sequence ID" value="KJR81282.1"/>
    <property type="molecule type" value="Genomic_DNA"/>
</dbReference>
<evidence type="ECO:0000256" key="2">
    <source>
        <dbReference type="ARBA" id="ARBA00004177"/>
    </source>
</evidence>
<dbReference type="OrthoDB" id="4089816at2759"/>
<dbReference type="GO" id="GO:0031083">
    <property type="term" value="C:BLOC-1 complex"/>
    <property type="evidence" value="ECO:0007669"/>
    <property type="project" value="TreeGrafter"/>
</dbReference>
<keyword evidence="5" id="KW-0813">Transport</keyword>
<keyword evidence="6" id="KW-0967">Endosome</keyword>
<dbReference type="RefSeq" id="XP_016583958.1">
    <property type="nucleotide sequence ID" value="XM_016728164.1"/>
</dbReference>
<dbReference type="GO" id="GO:0007032">
    <property type="term" value="P:endosome organization"/>
    <property type="evidence" value="ECO:0007669"/>
    <property type="project" value="TreeGrafter"/>
</dbReference>
<dbReference type="Pfam" id="PF10241">
    <property type="entry name" value="KxDL"/>
    <property type="match status" value="1"/>
</dbReference>
<dbReference type="AlphaFoldDB" id="A0A0F2LUZ1"/>
<evidence type="ECO:0000313" key="9">
    <source>
        <dbReference type="EMBL" id="KJR81282.1"/>
    </source>
</evidence>
<sequence>MSSYSSHMYTNTLPMPVPGKDEYAGYYHGYHSGNSVYSVSPPESENVSSASGSASYGVQPGYSTTASYAGSMQGDYDSSMSASGVDFNDYMQERFNDTFNPIPLDKNVAMQAQASGRLNDKHRELMELQAKAQARLSKVRTRFADGMRDAREVRADLEWSQKKLTTLNSKAAKKYPKEYKKARERYPSPDY</sequence>
<gene>
    <name evidence="9" type="ORF">SPSK_01233</name>
</gene>
<dbReference type="KEGG" id="ssck:SPSK_01233"/>
<evidence type="ECO:0000256" key="3">
    <source>
        <dbReference type="ARBA" id="ARBA00005913"/>
    </source>
</evidence>
<comment type="function">
    <text evidence="1">Component of the biogenesis of lysosome-related organelles complex-1 (BLOC-1) involved in endosomal cargo sorting.</text>
</comment>
<dbReference type="InterPro" id="IPR051390">
    <property type="entry name" value="BLOC-1_subunit_KXD1"/>
</dbReference>